<dbReference type="InterPro" id="IPR024764">
    <property type="entry name" value="TFIIIC_Znf"/>
</dbReference>
<evidence type="ECO:0000313" key="2">
    <source>
        <dbReference type="EMBL" id="KAK7056379.1"/>
    </source>
</evidence>
<evidence type="ECO:0000259" key="1">
    <source>
        <dbReference type="Pfam" id="PF12660"/>
    </source>
</evidence>
<accession>A0AAW0DZA8</accession>
<protein>
    <recommendedName>
        <fullName evidence="1">Transcription factor IIIC putative zinc-finger domain-containing protein</fullName>
    </recommendedName>
</protein>
<dbReference type="InterPro" id="IPR036322">
    <property type="entry name" value="WD40_repeat_dom_sf"/>
</dbReference>
<name>A0AAW0DZA8_9AGAR</name>
<dbReference type="Pfam" id="PF12660">
    <property type="entry name" value="zf-TFIIIC"/>
    <property type="match status" value="1"/>
</dbReference>
<dbReference type="Proteomes" id="UP001383192">
    <property type="component" value="Unassembled WGS sequence"/>
</dbReference>
<organism evidence="2 3">
    <name type="scientific">Paramarasmius palmivorus</name>
    <dbReference type="NCBI Taxonomy" id="297713"/>
    <lineage>
        <taxon>Eukaryota</taxon>
        <taxon>Fungi</taxon>
        <taxon>Dikarya</taxon>
        <taxon>Basidiomycota</taxon>
        <taxon>Agaricomycotina</taxon>
        <taxon>Agaricomycetes</taxon>
        <taxon>Agaricomycetidae</taxon>
        <taxon>Agaricales</taxon>
        <taxon>Marasmiineae</taxon>
        <taxon>Marasmiaceae</taxon>
        <taxon>Paramarasmius</taxon>
    </lineage>
</organism>
<comment type="caution">
    <text evidence="2">The sequence shown here is derived from an EMBL/GenBank/DDBJ whole genome shotgun (WGS) entry which is preliminary data.</text>
</comment>
<dbReference type="EMBL" id="JAYKXP010000007">
    <property type="protein sequence ID" value="KAK7056379.1"/>
    <property type="molecule type" value="Genomic_DNA"/>
</dbReference>
<evidence type="ECO:0000313" key="3">
    <source>
        <dbReference type="Proteomes" id="UP001383192"/>
    </source>
</evidence>
<sequence length="622" mass="69342">MDLSLWMPTKNALRGEWMKILDVTPILVNKYVPGPSQVTAVQILSAQVISMTWTPPADFTLQPTPNIDTSLLIAGNRAGSLIFMRFDAKNSATDVLSTVQVSRQWITHVAFSSWVLVEPGICEATVAYATSSGKIGLVNVRQTLKQNESDATTPRNPFALGFHVEATFEHVKSLTIAKDAPGITALKWIHPLDRGVRAIYFIFVRVESHRQQPILVYTTPGMIRLWSASSASSAFSPNHWSGSRQFLLKTQKIHATSASVHPVTGMQYISPRDSLLFCLFDGSYHVLSSLSTSPELRSEGDFSSVKLTENARAVFERVEFMTLRKQEKEKDGEGGKEREKDKEIGFKDVNRTCAMGLHDESGVITWLHEASRPTDFSYKHDAKHNSMFVVARLWDDLTDEAFLRHISGRILACRAAVKAIDTAVPDVLFPEWNGTVTPDIRADLRGSLSRHLSGFDILLSMRMRLSLADYAWKLTPDPKKRSEYGHIAQTLLTTISHCNLRAILKHLKAVSAAFTLEEVPFVLRMVVQSVLQGSPEDLAKEGEHLSAIVHAMFPVEQQASTWDHLEEHCPACDVSIPLTNIITAECPNKHIWCKSASLLSLSRMFNDLDSAMLDHDVHLVHA</sequence>
<keyword evidence="3" id="KW-1185">Reference proteome</keyword>
<feature type="domain" description="Transcription factor IIIC putative zinc-finger" evidence="1">
    <location>
        <begin position="557"/>
        <end position="594"/>
    </location>
</feature>
<gene>
    <name evidence="2" type="ORF">VNI00_002933</name>
</gene>
<proteinExistence type="predicted"/>
<reference evidence="2 3" key="1">
    <citation type="submission" date="2024-01" db="EMBL/GenBank/DDBJ databases">
        <title>A draft genome for a cacao thread blight-causing isolate of Paramarasmius palmivorus.</title>
        <authorList>
            <person name="Baruah I.K."/>
            <person name="Bukari Y."/>
            <person name="Amoako-Attah I."/>
            <person name="Meinhardt L.W."/>
            <person name="Bailey B.A."/>
            <person name="Cohen S.P."/>
        </authorList>
    </citation>
    <scope>NUCLEOTIDE SEQUENCE [LARGE SCALE GENOMIC DNA]</scope>
    <source>
        <strain evidence="2 3">GH-12</strain>
    </source>
</reference>
<dbReference type="SUPFAM" id="SSF50978">
    <property type="entry name" value="WD40 repeat-like"/>
    <property type="match status" value="1"/>
</dbReference>
<dbReference type="AlphaFoldDB" id="A0AAW0DZA8"/>